<dbReference type="AlphaFoldDB" id="A0A9N8VXF8"/>
<accession>A0A9N8VXF8</accession>
<reference evidence="1" key="1">
    <citation type="submission" date="2021-06" db="EMBL/GenBank/DDBJ databases">
        <authorList>
            <person name="Kallberg Y."/>
            <person name="Tangrot J."/>
            <person name="Rosling A."/>
        </authorList>
    </citation>
    <scope>NUCLEOTIDE SEQUENCE</scope>
    <source>
        <strain evidence="1">FL966</strain>
    </source>
</reference>
<evidence type="ECO:0000313" key="2">
    <source>
        <dbReference type="Proteomes" id="UP000789759"/>
    </source>
</evidence>
<name>A0A9N8VXF8_9GLOM</name>
<keyword evidence="2" id="KW-1185">Reference proteome</keyword>
<protein>
    <submittedName>
        <fullName evidence="1">7351_t:CDS:1</fullName>
    </submittedName>
</protein>
<proteinExistence type="predicted"/>
<gene>
    <name evidence="1" type="ORF">CPELLU_LOCUS840</name>
</gene>
<sequence length="120" mass="13754">MGKQPHHLSEFIIMLDEQANKSNKFSICQEHVLGYSYKEAYNNKFANIQKLVCHHLKNCIYFKQKYNKSEQAEILAKLDKVVLATNNSFQKSIDDNSATGSEVSLATSSLQSKFQHKKIK</sequence>
<dbReference type="OrthoDB" id="2445523at2759"/>
<dbReference type="EMBL" id="CAJVQA010000277">
    <property type="protein sequence ID" value="CAG8465886.1"/>
    <property type="molecule type" value="Genomic_DNA"/>
</dbReference>
<evidence type="ECO:0000313" key="1">
    <source>
        <dbReference type="EMBL" id="CAG8465886.1"/>
    </source>
</evidence>
<organism evidence="1 2">
    <name type="scientific">Cetraspora pellucida</name>
    <dbReference type="NCBI Taxonomy" id="1433469"/>
    <lineage>
        <taxon>Eukaryota</taxon>
        <taxon>Fungi</taxon>
        <taxon>Fungi incertae sedis</taxon>
        <taxon>Mucoromycota</taxon>
        <taxon>Glomeromycotina</taxon>
        <taxon>Glomeromycetes</taxon>
        <taxon>Diversisporales</taxon>
        <taxon>Gigasporaceae</taxon>
        <taxon>Cetraspora</taxon>
    </lineage>
</organism>
<comment type="caution">
    <text evidence="1">The sequence shown here is derived from an EMBL/GenBank/DDBJ whole genome shotgun (WGS) entry which is preliminary data.</text>
</comment>
<dbReference type="Proteomes" id="UP000789759">
    <property type="component" value="Unassembled WGS sequence"/>
</dbReference>